<dbReference type="Proteomes" id="UP000477951">
    <property type="component" value="Unassembled WGS sequence"/>
</dbReference>
<comment type="caution">
    <text evidence="2">The sequence shown here is derived from an EMBL/GenBank/DDBJ whole genome shotgun (WGS) entry which is preliminary data.</text>
</comment>
<feature type="domain" description="VOC" evidence="1">
    <location>
        <begin position="3"/>
        <end position="116"/>
    </location>
</feature>
<sequence length="118" mass="12957">MPKLSFITWYSADIRSSAAFYEKLGIIFTEERHGAGPIHFALQDESLAIELYPAKQGLALSGADTLIGFEIADADEISSIAKTRGLDIIEQVTTTALGRRIILRDPDGRQVFLYSPAL</sequence>
<dbReference type="InterPro" id="IPR037523">
    <property type="entry name" value="VOC_core"/>
</dbReference>
<dbReference type="SUPFAM" id="SSF54593">
    <property type="entry name" value="Glyoxalase/Bleomycin resistance protein/Dihydroxybiphenyl dioxygenase"/>
    <property type="match status" value="1"/>
</dbReference>
<protein>
    <recommendedName>
        <fullName evidence="1">VOC domain-containing protein</fullName>
    </recommendedName>
</protein>
<evidence type="ECO:0000313" key="3">
    <source>
        <dbReference type="Proteomes" id="UP000477951"/>
    </source>
</evidence>
<dbReference type="InterPro" id="IPR029068">
    <property type="entry name" value="Glyas_Bleomycin-R_OHBP_Dase"/>
</dbReference>
<dbReference type="Gene3D" id="3.10.180.10">
    <property type="entry name" value="2,3-Dihydroxybiphenyl 1,2-Dioxygenase, domain 1"/>
    <property type="match status" value="1"/>
</dbReference>
<dbReference type="RefSeq" id="WP_156616630.1">
    <property type="nucleotide sequence ID" value="NZ_WPHR01000052.1"/>
</dbReference>
<proteinExistence type="predicted"/>
<evidence type="ECO:0000259" key="1">
    <source>
        <dbReference type="PROSITE" id="PS51819"/>
    </source>
</evidence>
<gene>
    <name evidence="2" type="ORF">GOZ90_26370</name>
</gene>
<dbReference type="EMBL" id="WPHR01000052">
    <property type="protein sequence ID" value="MUZ76169.1"/>
    <property type="molecule type" value="Genomic_DNA"/>
</dbReference>
<name>A0A6L6VPA0_AGRVI</name>
<dbReference type="InterPro" id="IPR004360">
    <property type="entry name" value="Glyas_Fos-R_dOase_dom"/>
</dbReference>
<organism evidence="2 3">
    <name type="scientific">Agrobacterium vitis</name>
    <name type="common">Rhizobium vitis</name>
    <dbReference type="NCBI Taxonomy" id="373"/>
    <lineage>
        <taxon>Bacteria</taxon>
        <taxon>Pseudomonadati</taxon>
        <taxon>Pseudomonadota</taxon>
        <taxon>Alphaproteobacteria</taxon>
        <taxon>Hyphomicrobiales</taxon>
        <taxon>Rhizobiaceae</taxon>
        <taxon>Rhizobium/Agrobacterium group</taxon>
        <taxon>Agrobacterium</taxon>
    </lineage>
</organism>
<accession>A0A6L6VPA0</accession>
<evidence type="ECO:0000313" key="2">
    <source>
        <dbReference type="EMBL" id="MUZ76169.1"/>
    </source>
</evidence>
<dbReference type="AlphaFoldDB" id="A0A6L6VPA0"/>
<dbReference type="PROSITE" id="PS51819">
    <property type="entry name" value="VOC"/>
    <property type="match status" value="1"/>
</dbReference>
<reference evidence="2 3" key="1">
    <citation type="submission" date="2019-12" db="EMBL/GenBank/DDBJ databases">
        <title>Whole-genome sequencing of Allorhizobium vitis.</title>
        <authorList>
            <person name="Gan H.M."/>
            <person name="Szegedi E."/>
            <person name="Burr T."/>
            <person name="Savka M.A."/>
        </authorList>
    </citation>
    <scope>NUCLEOTIDE SEQUENCE [LARGE SCALE GENOMIC DNA]</scope>
    <source>
        <strain evidence="2 3">CG516</strain>
    </source>
</reference>
<dbReference type="Pfam" id="PF00903">
    <property type="entry name" value="Glyoxalase"/>
    <property type="match status" value="1"/>
</dbReference>